<dbReference type="EMBL" id="SLXO01000002">
    <property type="protein sequence ID" value="TCP37862.1"/>
    <property type="molecule type" value="Genomic_DNA"/>
</dbReference>
<dbReference type="PROSITE" id="PS50925">
    <property type="entry name" value="BLUF"/>
    <property type="match status" value="1"/>
</dbReference>
<dbReference type="Proteomes" id="UP000295399">
    <property type="component" value="Unassembled WGS sequence"/>
</dbReference>
<dbReference type="GO" id="GO:0071949">
    <property type="term" value="F:FAD binding"/>
    <property type="evidence" value="ECO:0007669"/>
    <property type="project" value="InterPro"/>
</dbReference>
<evidence type="ECO:0000313" key="2">
    <source>
        <dbReference type="EMBL" id="TCP37862.1"/>
    </source>
</evidence>
<dbReference type="InterPro" id="IPR007024">
    <property type="entry name" value="BLUF_domain"/>
</dbReference>
<dbReference type="RefSeq" id="WP_132707518.1">
    <property type="nucleotide sequence ID" value="NZ_JACIGF010000002.1"/>
</dbReference>
<name>A0A4R2PQ05_RHOSA</name>
<accession>A0A4R2PQ05</accession>
<dbReference type="InterPro" id="IPR036046">
    <property type="entry name" value="Acylphosphatase-like_dom_sf"/>
</dbReference>
<proteinExistence type="predicted"/>
<dbReference type="OrthoDB" id="196105at2"/>
<evidence type="ECO:0000313" key="3">
    <source>
        <dbReference type="Proteomes" id="UP000295399"/>
    </source>
</evidence>
<dbReference type="GO" id="GO:0009882">
    <property type="term" value="F:blue light photoreceptor activity"/>
    <property type="evidence" value="ECO:0007669"/>
    <property type="project" value="InterPro"/>
</dbReference>
<gene>
    <name evidence="2" type="ORF">EV659_102270</name>
</gene>
<dbReference type="AlphaFoldDB" id="A0A4R2PQ05"/>
<feature type="domain" description="BLUF" evidence="1">
    <location>
        <begin position="4"/>
        <end position="99"/>
    </location>
</feature>
<keyword evidence="3" id="KW-1185">Reference proteome</keyword>
<comment type="caution">
    <text evidence="2">The sequence shown here is derived from an EMBL/GenBank/DDBJ whole genome shotgun (WGS) entry which is preliminary data.</text>
</comment>
<dbReference type="SMART" id="SM01034">
    <property type="entry name" value="BLUF"/>
    <property type="match status" value="1"/>
</dbReference>
<sequence length="149" mass="16762">MTWLSQIAYISKSNLTAPPNQVKDNVTSILRTAQSNNATIGVTGALLYSGGYFCQVLEGETDNLEELFETIQMDSRHKEITVLYFDQIDERGFSDWSMAFAGIEEAMRFDIQGIKDSTDQVAMRDAGRDLLTTLHHLIQQHQGLDRSTL</sequence>
<dbReference type="SUPFAM" id="SSF54975">
    <property type="entry name" value="Acylphosphatase/BLUF domain-like"/>
    <property type="match status" value="1"/>
</dbReference>
<protein>
    <submittedName>
        <fullName evidence="2">FAD-dependent sensor of blue light</fullName>
    </submittedName>
</protein>
<evidence type="ECO:0000259" key="1">
    <source>
        <dbReference type="PROSITE" id="PS50925"/>
    </source>
</evidence>
<dbReference type="Gene3D" id="3.30.70.100">
    <property type="match status" value="1"/>
</dbReference>
<dbReference type="Pfam" id="PF04940">
    <property type="entry name" value="BLUF"/>
    <property type="match status" value="1"/>
</dbReference>
<dbReference type="InParanoid" id="A0A4R2PQ05"/>
<organism evidence="2 3">
    <name type="scientific">Rhodothalassium salexigens DSM 2132</name>
    <dbReference type="NCBI Taxonomy" id="1188247"/>
    <lineage>
        <taxon>Bacteria</taxon>
        <taxon>Pseudomonadati</taxon>
        <taxon>Pseudomonadota</taxon>
        <taxon>Alphaproteobacteria</taxon>
        <taxon>Rhodothalassiales</taxon>
        <taxon>Rhodothalassiaceae</taxon>
        <taxon>Rhodothalassium</taxon>
    </lineage>
</organism>
<reference evidence="2 3" key="1">
    <citation type="submission" date="2019-03" db="EMBL/GenBank/DDBJ databases">
        <title>Genomic Encyclopedia of Type Strains, Phase IV (KMG-IV): sequencing the most valuable type-strain genomes for metagenomic binning, comparative biology and taxonomic classification.</title>
        <authorList>
            <person name="Goeker M."/>
        </authorList>
    </citation>
    <scope>NUCLEOTIDE SEQUENCE [LARGE SCALE GENOMIC DNA]</scope>
    <source>
        <strain evidence="2 3">DSM 2132</strain>
    </source>
</reference>